<dbReference type="AlphaFoldDB" id="A0A9N9G3J1"/>
<dbReference type="EMBL" id="CAJVPZ010006541">
    <property type="protein sequence ID" value="CAG8574923.1"/>
    <property type="molecule type" value="Genomic_DNA"/>
</dbReference>
<name>A0A9N9G3J1_9GLOM</name>
<organism evidence="1 2">
    <name type="scientific">Racocetra fulgida</name>
    <dbReference type="NCBI Taxonomy" id="60492"/>
    <lineage>
        <taxon>Eukaryota</taxon>
        <taxon>Fungi</taxon>
        <taxon>Fungi incertae sedis</taxon>
        <taxon>Mucoromycota</taxon>
        <taxon>Glomeromycotina</taxon>
        <taxon>Glomeromycetes</taxon>
        <taxon>Diversisporales</taxon>
        <taxon>Gigasporaceae</taxon>
        <taxon>Racocetra</taxon>
    </lineage>
</organism>
<sequence length="159" mass="18586">ESSYFNSKDDDVELDNIEEEDNQIMLLELKKGMSVFDNQSKNAILSEYRNEISTRGLSSIIDEYFLELNRVLQKQMPNIVQLHDPRQQFGFGIGYAKKALDYTIHIDKMNKLVNQLDKFINKMKEELLSTQEIIITLLVTQYGYSIKDDNLKDINQKVK</sequence>
<reference evidence="1" key="1">
    <citation type="submission" date="2021-06" db="EMBL/GenBank/DDBJ databases">
        <authorList>
            <person name="Kallberg Y."/>
            <person name="Tangrot J."/>
            <person name="Rosling A."/>
        </authorList>
    </citation>
    <scope>NUCLEOTIDE SEQUENCE</scope>
    <source>
        <strain evidence="1">IN212</strain>
    </source>
</reference>
<dbReference type="Proteomes" id="UP000789396">
    <property type="component" value="Unassembled WGS sequence"/>
</dbReference>
<gene>
    <name evidence="1" type="ORF">RFULGI_LOCUS5608</name>
</gene>
<keyword evidence="2" id="KW-1185">Reference proteome</keyword>
<comment type="caution">
    <text evidence="1">The sequence shown here is derived from an EMBL/GenBank/DDBJ whole genome shotgun (WGS) entry which is preliminary data.</text>
</comment>
<evidence type="ECO:0000313" key="1">
    <source>
        <dbReference type="EMBL" id="CAG8574923.1"/>
    </source>
</evidence>
<protein>
    <submittedName>
        <fullName evidence="1">16380_t:CDS:1</fullName>
    </submittedName>
</protein>
<feature type="non-terminal residue" evidence="1">
    <location>
        <position position="159"/>
    </location>
</feature>
<evidence type="ECO:0000313" key="2">
    <source>
        <dbReference type="Proteomes" id="UP000789396"/>
    </source>
</evidence>
<proteinExistence type="predicted"/>
<accession>A0A9N9G3J1</accession>